<dbReference type="AlphaFoldDB" id="A0A0M3JLW6"/>
<reference evidence="3" key="1">
    <citation type="submission" date="2017-02" db="UniProtKB">
        <authorList>
            <consortium name="WormBaseParasite"/>
        </authorList>
    </citation>
    <scope>IDENTIFICATION</scope>
</reference>
<name>A0A0M3JLW6_ANISI</name>
<dbReference type="Proteomes" id="UP000267096">
    <property type="component" value="Unassembled WGS sequence"/>
</dbReference>
<protein>
    <submittedName>
        <fullName evidence="3">Resolvase/invertase-type recombinase catalytic domain-containing protein</fullName>
    </submittedName>
</protein>
<evidence type="ECO:0000313" key="2">
    <source>
        <dbReference type="Proteomes" id="UP000267096"/>
    </source>
</evidence>
<sequence length="70" mass="8072">MELLASKIYMDCLRATDLGIERVLDELRAQGVNRPRKSVNLLFISMDLTFGAQQYQLKSRLEFNAIIPRT</sequence>
<reference evidence="1 2" key="2">
    <citation type="submission" date="2018-11" db="EMBL/GenBank/DDBJ databases">
        <authorList>
            <consortium name="Pathogen Informatics"/>
        </authorList>
    </citation>
    <scope>NUCLEOTIDE SEQUENCE [LARGE SCALE GENOMIC DNA]</scope>
</reference>
<keyword evidence="2" id="KW-1185">Reference proteome</keyword>
<proteinExistence type="predicted"/>
<evidence type="ECO:0000313" key="3">
    <source>
        <dbReference type="WBParaSite" id="ASIM_0000864701-mRNA-1"/>
    </source>
</evidence>
<accession>A0A0M3JLW6</accession>
<evidence type="ECO:0000313" key="1">
    <source>
        <dbReference type="EMBL" id="VDK31590.1"/>
    </source>
</evidence>
<dbReference type="WBParaSite" id="ASIM_0000864701-mRNA-1">
    <property type="protein sequence ID" value="ASIM_0000864701-mRNA-1"/>
    <property type="gene ID" value="ASIM_0000864701"/>
</dbReference>
<gene>
    <name evidence="1" type="ORF">ASIM_LOCUS8395</name>
</gene>
<organism evidence="3">
    <name type="scientific">Anisakis simplex</name>
    <name type="common">Herring worm</name>
    <dbReference type="NCBI Taxonomy" id="6269"/>
    <lineage>
        <taxon>Eukaryota</taxon>
        <taxon>Metazoa</taxon>
        <taxon>Ecdysozoa</taxon>
        <taxon>Nematoda</taxon>
        <taxon>Chromadorea</taxon>
        <taxon>Rhabditida</taxon>
        <taxon>Spirurina</taxon>
        <taxon>Ascaridomorpha</taxon>
        <taxon>Ascaridoidea</taxon>
        <taxon>Anisakidae</taxon>
        <taxon>Anisakis</taxon>
        <taxon>Anisakis simplex complex</taxon>
    </lineage>
</organism>
<dbReference type="EMBL" id="UYRR01022630">
    <property type="protein sequence ID" value="VDK31590.1"/>
    <property type="molecule type" value="Genomic_DNA"/>
</dbReference>